<proteinExistence type="predicted"/>
<evidence type="ECO:0000259" key="2">
    <source>
        <dbReference type="Pfam" id="PF13439"/>
    </source>
</evidence>
<dbReference type="AlphaFoldDB" id="A0AAW5UQ43"/>
<protein>
    <submittedName>
        <fullName evidence="3">Glycosyltransferase family 4 protein</fullName>
    </submittedName>
</protein>
<organism evidence="3 4">
    <name type="scientific">Segatella copri</name>
    <dbReference type="NCBI Taxonomy" id="165179"/>
    <lineage>
        <taxon>Bacteria</taxon>
        <taxon>Pseudomonadati</taxon>
        <taxon>Bacteroidota</taxon>
        <taxon>Bacteroidia</taxon>
        <taxon>Bacteroidales</taxon>
        <taxon>Prevotellaceae</taxon>
        <taxon>Segatella</taxon>
    </lineage>
</organism>
<dbReference type="EMBL" id="JAPDVH010000001">
    <property type="protein sequence ID" value="MCW4154630.1"/>
    <property type="molecule type" value="Genomic_DNA"/>
</dbReference>
<gene>
    <name evidence="3" type="ORF">ONT23_03530</name>
</gene>
<reference evidence="3" key="1">
    <citation type="submission" date="2022-11" db="EMBL/GenBank/DDBJ databases">
        <title>Genomic repertoires linked with pathogenic potency of arthritogenic Prevotella copri isolated from the gut of rheumatoid arthritis patients.</title>
        <authorList>
            <person name="Nii T."/>
            <person name="Maeda Y."/>
            <person name="Motooka D."/>
            <person name="Naito M."/>
            <person name="Matsumoto Y."/>
            <person name="Ogawa T."/>
            <person name="Oguro-Igashira E."/>
            <person name="Kishikawa T."/>
            <person name="Yamashita M."/>
            <person name="Koizumi S."/>
            <person name="Kurakawa T."/>
            <person name="Okumura R."/>
            <person name="Kayama H."/>
            <person name="Murakami M."/>
            <person name="Sakaguchi T."/>
            <person name="Das B."/>
            <person name="Nakamura S."/>
            <person name="Okada Y."/>
            <person name="Kumanogoh A."/>
            <person name="Takeda K."/>
        </authorList>
    </citation>
    <scope>NUCLEOTIDE SEQUENCE</scope>
    <source>
        <strain evidence="3">H012_8</strain>
    </source>
</reference>
<dbReference type="RefSeq" id="WP_264899367.1">
    <property type="nucleotide sequence ID" value="NZ_CATKVV010000003.1"/>
</dbReference>
<dbReference type="Gene3D" id="3.40.50.2000">
    <property type="entry name" value="Glycogen Phosphorylase B"/>
    <property type="match status" value="2"/>
</dbReference>
<name>A0AAW5UQ43_9BACT</name>
<dbReference type="CDD" id="cd03801">
    <property type="entry name" value="GT4_PimA-like"/>
    <property type="match status" value="1"/>
</dbReference>
<dbReference type="GO" id="GO:0016757">
    <property type="term" value="F:glycosyltransferase activity"/>
    <property type="evidence" value="ECO:0007669"/>
    <property type="project" value="InterPro"/>
</dbReference>
<dbReference type="Proteomes" id="UP001209168">
    <property type="component" value="Unassembled WGS sequence"/>
</dbReference>
<accession>A0AAW5UQ43</accession>
<comment type="caution">
    <text evidence="3">The sequence shown here is derived from an EMBL/GenBank/DDBJ whole genome shotgun (WGS) entry which is preliminary data.</text>
</comment>
<feature type="domain" description="Glycosyltransferase subfamily 4-like N-terminal" evidence="2">
    <location>
        <begin position="56"/>
        <end position="158"/>
    </location>
</feature>
<dbReference type="InterPro" id="IPR001296">
    <property type="entry name" value="Glyco_trans_1"/>
</dbReference>
<feature type="domain" description="Glycosyl transferase family 1" evidence="1">
    <location>
        <begin position="169"/>
        <end position="328"/>
    </location>
</feature>
<evidence type="ECO:0000313" key="3">
    <source>
        <dbReference type="EMBL" id="MCW4154630.1"/>
    </source>
</evidence>
<dbReference type="SUPFAM" id="SSF53756">
    <property type="entry name" value="UDP-Glycosyltransferase/glycogen phosphorylase"/>
    <property type="match status" value="1"/>
</dbReference>
<evidence type="ECO:0000313" key="4">
    <source>
        <dbReference type="Proteomes" id="UP001209168"/>
    </source>
</evidence>
<sequence length="349" mass="39034">MISSEKILTIGPEYISPKGGVAQCLATYGKTVFADFRSITNSCSGLAFKKLIKMVTSLVKLLVVLSINRNIKIVHVHSASYNSFRRSSLYIKLAKMMGRKVIVHIHGGGFKEYYAKNKTFIDQVLRKCDAVIALSGFWKEFFVNTVGLDNVYIVPNIIENPVKLPIKKDGLFHLLFMGQILKAKGIFDLVEVINNNRDEYEGKLVLDIGGGMCEEDVLRDILQKEKLQKLVHFHGWVSGQKKIQLLNLANAFILPSYTEGVPISILEAESYGLPILATVVGGIPEIVENDNNGILFQPGDKVAIKESIDKILHNHQLSNDMGINSQKRSYVHLPIYVENELSKIYNSLI</sequence>
<dbReference type="PANTHER" id="PTHR12526">
    <property type="entry name" value="GLYCOSYLTRANSFERASE"/>
    <property type="match status" value="1"/>
</dbReference>
<dbReference type="Pfam" id="PF13439">
    <property type="entry name" value="Glyco_transf_4"/>
    <property type="match status" value="1"/>
</dbReference>
<dbReference type="InterPro" id="IPR028098">
    <property type="entry name" value="Glyco_trans_4-like_N"/>
</dbReference>
<dbReference type="Pfam" id="PF00534">
    <property type="entry name" value="Glycos_transf_1"/>
    <property type="match status" value="1"/>
</dbReference>
<evidence type="ECO:0000259" key="1">
    <source>
        <dbReference type="Pfam" id="PF00534"/>
    </source>
</evidence>